<evidence type="ECO:0000313" key="7">
    <source>
        <dbReference type="Proteomes" id="UP001419910"/>
    </source>
</evidence>
<feature type="transmembrane region" description="Helical" evidence="3">
    <location>
        <begin position="158"/>
        <end position="180"/>
    </location>
</feature>
<sequence>MDLADRPGGSKGAAMTLSLNARAGAMTGVIAVLAVALALLALGAAMRLDRAVEQLVLSQGQLDSALRLRAAPYLPGSDAPRLLDLYGAQIEAEDRMASTPRDHERQRGERSDLERLRRIMSADRASPALDALTGRIVEREQAETLDARRELARTERMIAVVAAIIALILLVCAALFVAVLRRSILRPIRLLTAAVATLRDGGTAPVPLSGLAPEFGLLAGGFNAMAAHIRAQHDQLQAMNETLEDRVAARTRALAEAMGLRFDRDMRMLSCNGKEIALTDREAALLGFLLERKGRTVSRAQILQAAWQASEEASDNLVDVYVGYLRRKLGAIEAPWEIATVRGAGFVLRERR</sequence>
<dbReference type="Pfam" id="PF00486">
    <property type="entry name" value="Trans_reg_C"/>
    <property type="match status" value="1"/>
</dbReference>
<gene>
    <name evidence="6" type="ORF">ABC974_16575</name>
</gene>
<dbReference type="InterPro" id="IPR001867">
    <property type="entry name" value="OmpR/PhoB-type_DNA-bd"/>
</dbReference>
<feature type="transmembrane region" description="Helical" evidence="3">
    <location>
        <begin position="25"/>
        <end position="45"/>
    </location>
</feature>
<dbReference type="SMART" id="SM00862">
    <property type="entry name" value="Trans_reg_C"/>
    <property type="match status" value="1"/>
</dbReference>
<dbReference type="Gene3D" id="6.10.340.10">
    <property type="match status" value="1"/>
</dbReference>
<protein>
    <submittedName>
        <fullName evidence="6">Winged helix-turn-helix domain-containing protein</fullName>
    </submittedName>
</protein>
<keyword evidence="1 2" id="KW-0238">DNA-binding</keyword>
<dbReference type="Pfam" id="PF00672">
    <property type="entry name" value="HAMP"/>
    <property type="match status" value="1"/>
</dbReference>
<feature type="domain" description="OmpR/PhoB-type" evidence="5">
    <location>
        <begin position="249"/>
        <end position="350"/>
    </location>
</feature>
<dbReference type="RefSeq" id="WP_343887447.1">
    <property type="nucleotide sequence ID" value="NZ_BAAAEH010000003.1"/>
</dbReference>
<dbReference type="CDD" id="cd00383">
    <property type="entry name" value="trans_reg_C"/>
    <property type="match status" value="1"/>
</dbReference>
<keyword evidence="7" id="KW-1185">Reference proteome</keyword>
<feature type="domain" description="HAMP" evidence="4">
    <location>
        <begin position="182"/>
        <end position="234"/>
    </location>
</feature>
<keyword evidence="3" id="KW-1133">Transmembrane helix</keyword>
<keyword evidence="3" id="KW-0472">Membrane</keyword>
<organism evidence="6 7">
    <name type="scientific">Sphingomonas oligophenolica</name>
    <dbReference type="NCBI Taxonomy" id="301154"/>
    <lineage>
        <taxon>Bacteria</taxon>
        <taxon>Pseudomonadati</taxon>
        <taxon>Pseudomonadota</taxon>
        <taxon>Alphaproteobacteria</taxon>
        <taxon>Sphingomonadales</taxon>
        <taxon>Sphingomonadaceae</taxon>
        <taxon>Sphingomonas</taxon>
    </lineage>
</organism>
<accession>A0ABU9Y691</accession>
<evidence type="ECO:0000256" key="2">
    <source>
        <dbReference type="PROSITE-ProRule" id="PRU01091"/>
    </source>
</evidence>
<evidence type="ECO:0000256" key="1">
    <source>
        <dbReference type="ARBA" id="ARBA00023125"/>
    </source>
</evidence>
<dbReference type="Gene3D" id="1.10.10.10">
    <property type="entry name" value="Winged helix-like DNA-binding domain superfamily/Winged helix DNA-binding domain"/>
    <property type="match status" value="1"/>
</dbReference>
<dbReference type="SMART" id="SM00304">
    <property type="entry name" value="HAMP"/>
    <property type="match status" value="1"/>
</dbReference>
<evidence type="ECO:0000313" key="6">
    <source>
        <dbReference type="EMBL" id="MEN2791252.1"/>
    </source>
</evidence>
<feature type="DNA-binding region" description="OmpR/PhoB-type" evidence="2">
    <location>
        <begin position="249"/>
        <end position="350"/>
    </location>
</feature>
<name>A0ABU9Y691_9SPHN</name>
<dbReference type="CDD" id="cd06225">
    <property type="entry name" value="HAMP"/>
    <property type="match status" value="1"/>
</dbReference>
<evidence type="ECO:0000259" key="4">
    <source>
        <dbReference type="PROSITE" id="PS50885"/>
    </source>
</evidence>
<dbReference type="Proteomes" id="UP001419910">
    <property type="component" value="Unassembled WGS sequence"/>
</dbReference>
<reference evidence="6 7" key="1">
    <citation type="submission" date="2024-05" db="EMBL/GenBank/DDBJ databases">
        <authorList>
            <person name="Liu Q."/>
            <person name="Xin Y.-H."/>
        </authorList>
    </citation>
    <scope>NUCLEOTIDE SEQUENCE [LARGE SCALE GENOMIC DNA]</scope>
    <source>
        <strain evidence="6 7">CGMCC 1.10181</strain>
    </source>
</reference>
<evidence type="ECO:0000259" key="5">
    <source>
        <dbReference type="PROSITE" id="PS51755"/>
    </source>
</evidence>
<proteinExistence type="predicted"/>
<dbReference type="PROSITE" id="PS50885">
    <property type="entry name" value="HAMP"/>
    <property type="match status" value="1"/>
</dbReference>
<dbReference type="InterPro" id="IPR003660">
    <property type="entry name" value="HAMP_dom"/>
</dbReference>
<dbReference type="SUPFAM" id="SSF46894">
    <property type="entry name" value="C-terminal effector domain of the bipartite response regulators"/>
    <property type="match status" value="1"/>
</dbReference>
<dbReference type="PROSITE" id="PS51755">
    <property type="entry name" value="OMPR_PHOB"/>
    <property type="match status" value="1"/>
</dbReference>
<evidence type="ECO:0000256" key="3">
    <source>
        <dbReference type="SAM" id="Phobius"/>
    </source>
</evidence>
<dbReference type="EMBL" id="JBDIME010000015">
    <property type="protein sequence ID" value="MEN2791252.1"/>
    <property type="molecule type" value="Genomic_DNA"/>
</dbReference>
<keyword evidence="3" id="KW-0812">Transmembrane</keyword>
<dbReference type="InterPro" id="IPR036388">
    <property type="entry name" value="WH-like_DNA-bd_sf"/>
</dbReference>
<dbReference type="InterPro" id="IPR016032">
    <property type="entry name" value="Sig_transdc_resp-reg_C-effctor"/>
</dbReference>
<comment type="caution">
    <text evidence="6">The sequence shown here is derived from an EMBL/GenBank/DDBJ whole genome shotgun (WGS) entry which is preliminary data.</text>
</comment>